<dbReference type="VEuPathDB" id="FungiDB:AeMF1_009987"/>
<feature type="repeat" description="RCC1" evidence="4">
    <location>
        <begin position="301"/>
        <end position="352"/>
    </location>
</feature>
<evidence type="ECO:0000313" key="11">
    <source>
        <dbReference type="Proteomes" id="UP000481153"/>
    </source>
</evidence>
<reference evidence="10 11" key="1">
    <citation type="submission" date="2019-07" db="EMBL/GenBank/DDBJ databases">
        <title>Genomics analysis of Aphanomyces spp. identifies a new class of oomycete effector associated with host adaptation.</title>
        <authorList>
            <person name="Gaulin E."/>
        </authorList>
    </citation>
    <scope>NUCLEOTIDE SEQUENCE [LARGE SCALE GENOMIC DNA]</scope>
    <source>
        <strain evidence="10 11">ATCC 201684</strain>
    </source>
</reference>
<feature type="region of interest" description="Disordered" evidence="5">
    <location>
        <begin position="4188"/>
        <end position="4208"/>
    </location>
</feature>
<dbReference type="CDD" id="cd11709">
    <property type="entry name" value="SPRY"/>
    <property type="match status" value="1"/>
</dbReference>
<feature type="repeat" description="RCC1" evidence="4">
    <location>
        <begin position="3014"/>
        <end position="3068"/>
    </location>
</feature>
<dbReference type="Pfam" id="PF06101">
    <property type="entry name" value="Vps62"/>
    <property type="match status" value="1"/>
</dbReference>
<dbReference type="SMART" id="SM00240">
    <property type="entry name" value="FHA"/>
    <property type="match status" value="1"/>
</dbReference>
<dbReference type="Gene3D" id="3.30.2410.10">
    <property type="entry name" value="Hect, E3 ligase catalytic domain"/>
    <property type="match status" value="1"/>
</dbReference>
<dbReference type="CDD" id="cd14306">
    <property type="entry name" value="UBA_VP13D"/>
    <property type="match status" value="1"/>
</dbReference>
<dbReference type="Gene3D" id="2.60.200.20">
    <property type="match status" value="1"/>
</dbReference>
<dbReference type="InterPro" id="IPR015940">
    <property type="entry name" value="UBA"/>
</dbReference>
<feature type="repeat" description="RCC1" evidence="4">
    <location>
        <begin position="3175"/>
        <end position="3227"/>
    </location>
</feature>
<keyword evidence="11" id="KW-1185">Reference proteome</keyword>
<dbReference type="PANTHER" id="PTHR22870">
    <property type="entry name" value="REGULATOR OF CHROMOSOME CONDENSATION"/>
    <property type="match status" value="1"/>
</dbReference>
<dbReference type="SUPFAM" id="SSF50985">
    <property type="entry name" value="RCC1/BLIP-II"/>
    <property type="match status" value="2"/>
</dbReference>
<feature type="compositionally biased region" description="Polar residues" evidence="5">
    <location>
        <begin position="4491"/>
        <end position="4528"/>
    </location>
</feature>
<feature type="domain" description="UBA" evidence="7">
    <location>
        <begin position="5698"/>
        <end position="5729"/>
    </location>
</feature>
<dbReference type="SUPFAM" id="SSF49879">
    <property type="entry name" value="SMAD/FHA domain"/>
    <property type="match status" value="1"/>
</dbReference>
<dbReference type="Pfam" id="PF00622">
    <property type="entry name" value="SPRY"/>
    <property type="match status" value="3"/>
</dbReference>
<evidence type="ECO:0000259" key="8">
    <source>
        <dbReference type="PROSITE" id="PS50188"/>
    </source>
</evidence>
<dbReference type="Pfam" id="PF00498">
    <property type="entry name" value="FHA"/>
    <property type="match status" value="1"/>
</dbReference>
<dbReference type="Gene3D" id="3.30.2160.10">
    <property type="entry name" value="Hect, E3 ligase catalytic domain"/>
    <property type="match status" value="1"/>
</dbReference>
<evidence type="ECO:0008006" key="12">
    <source>
        <dbReference type="Google" id="ProtNLM"/>
    </source>
</evidence>
<dbReference type="EMBL" id="VJMJ01000022">
    <property type="protein sequence ID" value="KAF0743089.1"/>
    <property type="molecule type" value="Genomic_DNA"/>
</dbReference>
<keyword evidence="1" id="KW-0677">Repeat</keyword>
<dbReference type="InterPro" id="IPR058923">
    <property type="entry name" value="RCC1-like_dom"/>
</dbReference>
<evidence type="ECO:0000256" key="1">
    <source>
        <dbReference type="ARBA" id="ARBA00022737"/>
    </source>
</evidence>
<feature type="repeat" description="RCC1" evidence="4">
    <location>
        <begin position="3280"/>
        <end position="3335"/>
    </location>
</feature>
<evidence type="ECO:0000313" key="10">
    <source>
        <dbReference type="EMBL" id="KAF0743089.1"/>
    </source>
</evidence>
<feature type="region of interest" description="Disordered" evidence="5">
    <location>
        <begin position="4242"/>
        <end position="4279"/>
    </location>
</feature>
<comment type="caution">
    <text evidence="10">The sequence shown here is derived from an EMBL/GenBank/DDBJ whole genome shotgun (WGS) entry which is preliminary data.</text>
</comment>
<dbReference type="InterPro" id="IPR000253">
    <property type="entry name" value="FHA_dom"/>
</dbReference>
<feature type="domain" description="HECT" evidence="9">
    <location>
        <begin position="5991"/>
        <end position="6344"/>
    </location>
</feature>
<dbReference type="Proteomes" id="UP000481153">
    <property type="component" value="Unassembled WGS sequence"/>
</dbReference>
<dbReference type="InterPro" id="IPR001870">
    <property type="entry name" value="B30.2/SPRY"/>
</dbReference>
<evidence type="ECO:0000256" key="5">
    <source>
        <dbReference type="SAM" id="MobiDB-lite"/>
    </source>
</evidence>
<dbReference type="CDD" id="cd12885">
    <property type="entry name" value="SPRY_RanBP_like"/>
    <property type="match status" value="1"/>
</dbReference>
<feature type="repeat" description="RCC1" evidence="4">
    <location>
        <begin position="3069"/>
        <end position="3122"/>
    </location>
</feature>
<feature type="domain" description="B30.2/SPRY" evidence="8">
    <location>
        <begin position="5458"/>
        <end position="5645"/>
    </location>
</feature>
<dbReference type="SMART" id="SM00119">
    <property type="entry name" value="HECTc"/>
    <property type="match status" value="1"/>
</dbReference>
<dbReference type="InterPro" id="IPR051210">
    <property type="entry name" value="Ub_ligase/GEF_domain"/>
</dbReference>
<dbReference type="CDD" id="cd00060">
    <property type="entry name" value="FHA"/>
    <property type="match status" value="1"/>
</dbReference>
<dbReference type="Gene3D" id="2.60.120.920">
    <property type="match status" value="4"/>
</dbReference>
<dbReference type="PROSITE" id="PS50012">
    <property type="entry name" value="RCC1_3"/>
    <property type="match status" value="13"/>
</dbReference>
<sequence>MGQLTLDKDLSDGCDEGKESKGALSRLLELTPALTKLPSISNDVVDAGGRWNVHEAQQVDVVVDSVDSIKGLFNHISKLAREVQGTKRTDDTSADLASSASSEFDTRIQMYLQTLQGVNTLTKKEKYKFEQRLQAVRSVSSSQRKISPPPLPLPTQNCMVLGWDLAIQLMKATRREGSGEIYLRALETILSTLSALKPLAYLDGMYLSPSASQSFDLLCDFLIHAATPVRERESTVEETICRQSVETLAELALVRGSLTYLLSSVLWMVSHPNATVELNALLAKLSAVKEQSLYGICEASGELYCCGQNSYGELGVGDDIERHQLTFVPFGGWDDIRQVVSGNEILAILTNNGVVLTAGLNKSGQCGHGHFDERVMLLRPVEALRSQKIRFIAASNGCEHMIALTDTGLAYSWGYNDRGQLGHENLTTKIHQPKFLESVRDKKINFAAVSYHHSAIIAEKGDLYTFGMNDCGQLGQDTTTHQSVPQHVKALEGYVVTVVSCGLYHTVVCTSAGELFTFGKNDYGQLGVGHNRQSKTPCLVSTPNEQICFVTCGYYHSLAVASSGKVFSFGRNDYGQLGIGTKVHQSVPQPIPVTNRITRAACGCYHTVILSEQGQVFVFGRNNKGQLGNRGNTDSLLPVPLKVRPEKSNRRVLDIAAGFYTTSLIVERRKEASEDATDVADQSWVVTLCGRVDIDRSGEIEGLSNFGSLSTVGVSLYRGKWFYEVEVVTSGLIQIGWIDGYFQGSSDQGEGVGDHAHSWSYDGNRQRRWNSGSSAYGDKWKAGDIIGCLLDLDAREMRFYRNGQDLGVAYSNLTVDVSDTRGGLMPGISLERGEVIRLNLGHRAFAFPVGGVEGIARAIGTPLSEVVMTALPSVPSAPEALEGSARVLVGNRLFVIGGMLSSPTGDKGVSTNKVWVYSQTEHKWDRWSDLPIGLRYHQAVLVDDHTLLVIGGEADGPVSRHLDLYRCSTISNADGSFPPWELIQGTSTTSLPPPRAHHTASAIRVRLETLVLVYGGRTTDDTLLGDTWFLSLEDMSWAKLPSSVALDPGPRAGCSSCVVGESVYIFGGLDKEDRLRADLWRYNTFDRVWHLCHDDYIFTPRDSNDSGYNPPLPSVRMHYSIASDLGTIWVYGGETRKGELLNDLWAYSLTRATWTNVEIASEDAVTGIARAALFVPIGSVCAFDSQRSQGVILYGGRVSYGGEELAKWETTIRVLTPTSSVKIAKSTTSATPSLLVGKASTVLASLRAKKPPYHCPPTAKDTATCILAHLDRLLGGDVPPVDATDSVQPSRSSYRSLCIDPKEQSFVILLDMLLLLAKPLFDPEKVTALTGESLYPLLVVLRLVKFNFFELSTSGLSLEDFGFGATESGGVLCELRDFLFRLADFVPSASTPNDFAWFCHAIQRETVAAINCGFSVMFPSLFDRMQVLTRLLQNKSGNDVSELLVPMLVPNFSSPKALFELMSDSVLEGTDSARVFNVVAAFADTLLQALWLKTESALGALVRSDDPHNIDTSTEFQCFNVLLRSTIFWVSESDKGWPITKHISTQLLHYMERILDTTSIYALPPATIVAFLEMSFPARFLPFILLSMCSLPSIQSNFVTCMADLWMNLETLLDKIHKFLNAHDTVDPSVVVPPSGSHTSLSVLSIDDNQLLQCPTVTLSASLAELLGLSSHSLPGSELAMILWEHLRTTGTFSRLNLTVRNFDLYRVLLSSSTSNVLQTRFLTIGYNGDTDDLSRVSYDGTKVCLKFSWEILTPHLSLKNGSQQNSTRTFSTVTKTPSSCYDNDWATHVLWLHDFQKLLSYVGSRFASALILGEDTSTIPHPISGDLGRWTSSPLFRGGLEEASTTGRDDRNDRILQQILDNEGAGSKLIEKVKAALDPDAHLNPKLRAASTRLKRVDSVERTLEKSGGYEAVDRAVRSTFAVLIKHTHVSYMSDPVTKEGIPGEALLDAWRSALQLRRWIVREQQKLAVSSSEGKVTEDEDNEGAKERQQILYKQVCDPIVARARLLLKLAAVPVLAQETNYSPLKILPGISSTPFDFSQHGVAARVSPSEPSSVPEEQQQLWLRQLNRLMETKSMEMIEEEDERIQTDIFAFLQQTEDTSVEHEMIKLLEHHQLRAIQRQQGLEIFFTLLRCTANIPAARFHLLPTLATSFQSKAQNEKVHYSHAIELAGRQKLQAIGEQFFSLVSHLLKHASTVVTAMKQSYCTVAIDKMKPSVQSMHQHVHELLLALDVCSIPYKPDDWPHIASSCLPSFLADMVSWSSWKQLFSVEDHDDSSSIESVHHKPPILPVGIGSSTMHFFTSGTIHVENDTHVVTSTQAPNDPFNPSSLVDAGGGLAVAARPLSKGRWYWEIVWRHQGAFPIFVGVSNGCSNVNSAFGNVGSSVGILVTKEKLDGSPLPFHAWPRLQPIGVLVDCEAKILEVYAGIKKIHSLSLAQISSNGIFFPFVGLVDGEIQWDLYAPVPARLGISSGSKFTFVAGGLVVESFGGHALGWSGCTKGPNLHLSNDCSTIVAGDCMLTTPQVETVITNKSFIEGHLYVELSVFTTRASIIVGIVDATFSTVSGAIEDGLHLEYDDFEQDSGDKLVGILFDFNDGKLTVYQKRKDAIVHSIDLSTISSPYVPALSVLCNGAIVFTNFHPTPRPHLPPLSIYPTSKGTIASATSTEKQIGKLLEFHVQSCDGGEFSTNHAVTNCLVDDTTVYSSASMQNVTIVLKHATDTPFCITYAMARGPGASYTAPLQHAIVFIMSSPPDLDELDAYNGLTPDEFATLPKAPVDAHVKRDETIPVLFFVLDGNCSQVSKRLSAPTTGRYIVVKLLRASPSGTNIDVGYLGFCGAFDKDNGPAYSELFWEEYMCTECNVCPLPGICYIHDDDERIKLCPSCYDDKRGPLDTGFYACVPSEEEDRGEAATSVLCVAREQWYKTVQALYDVTKPSIITSGEGNDGSAALSPPIQDDIFDDVELFACGQNNYGELCLGHCNSTSKLEHVPLFTSKSVKQMTGGNEVLAVVMRDGVVYTCGLNKSGQCGNGTFEERVVLAAPVRALSGIPIAMVAAANGCEHMVAVAQDGSAYSWGYNDRGQLGLGSTISKSHTPKLIESLHEKYIIVTAGVSYHHSAVVTSHGELLTFGMNDCGQLGLDHTQHQHTPQLVDALSSQVVTKVSCGLYHTVIVTAGGDVYTCGKNDYGQLGLGHSRSVKVPTHMKLTDSDDKVVNGWSGYYHSALITDKGKLITFGRNDYGQLGIGSKEHRNLPQTVPLPAGSKVISAACGCYHTLILLANGRVMVFGRNNKGQLGAGARTLPSADLPLPIPSSSLSSDDVVAIAAGFYSSYILTGRRSESSGQKAKDGNAKDASTAAACMNDQPSVTSEALFESLMREMDRNAVSDTPQETSPLSLKRSNISKKLPLLKLLAGTWAMIRALMYQSLTSSKKPTVNQVLKGFLSSMLQNLTEASKHSSSNVSSEDEIFFNLSDASVGLIKYCASDKIKSDTIGVLAQLFSNQVLWVLLTCGSVHTDVCSVLASSPVILQEVIRGMVSPTLSSSIISMRLGMLTLPLQSVSGVNKVYRAIAASSAPADIMNFLFLVVGYPLVLRPPLCKHEMGIETATTSLCNYFNCTKGVAVDAPLSTELTRLVDKHHVNHAKASEAVALVRYLTLFPIWKKAVGATIKRALEKTDAIDDLLTTITKFYEHFANAPADKLPMDEVVQDDVVVMRQPENTAAPSPELDETSLESAVPSDKRIDVISESLSFDKKAASLRKKAKDALDQATLLMASIGVLGGHTELLREGGHILFEDFEMRGRFKGGVLVGLKKNAKAASIDGCINLFDDTVDSPLLVPLKLVQAVERIPAMPQMFDDHFSDALQALSKLIVPSFATTPASLNPNVHAIIGSMIKSYKSQVQWRATKALSTVLKQLPALDTSTSNNLDVSIVSNIASLLATESSALAMQKATVVDESTLDVAYLHAKWFAIKEHQAVLAAEHVIDSALDSVESHVRDEVVQRLGSENALSWGADAIQSPKKRMSSVLANKPTVAMQNKTSNETGAVPLGVWGMLVPVLGAEAAQQDHSFHSTFHLRSPVVRVGRATDSCDIVINDRSVSGRHFHLRRVRHDGHSANMHNHEEYFELQDFSKNGTIVNGVRVHGASIRVSHGSRISLILSRGGMVTYEFHVTSSSSNGPPSLSPSLTAATTIGQESQQMETNEPRSPAEVQNRGIVPSSFRARLGPQGLRLVTTIGESEVPRALISPNPAVDSPRLSHHASNPPPIAISVHSPRTPAVNSPAAAYPSGVLSPASFQQRESSGGSQPHGEMAVSEALRIALGRESLLRSEGDGNLGRTRVMNASGEVTLPKKATKLAVDAKASVSDVAKDLCKRVRDLGGHSVELDLCEKALQLHQGDVVRALKYVQETIGKAQSKGLSPQHHLAARSLSRILGRSVSVCSRALKASGDNIGLALRSLLFTPQQEDTTPTIDDENDQQDNLVSQQFDKFVSQAVDQLSGSSSDIPDENPSYSLQETSVNASPRRSLRPTASPTRSIKKKDEASGSAATALLPWSICTANVDERIKTLGWRDADVEEDILSQLLCAAHARKLLLQVIRLLQPHQNKAAESSPLCSFGDRSTLRQLILFPEVSSNVETSAVAAHTPGRIQQILARISQDVIQASTTRTLELNMRIFQNISTLANSIDQSDQLSDDQRNHPTTHHVLQTLLGAGVAESTGTICEDLVLDTMMHVMSRMLSTKGSTLDSGDKSNVSEYPKGPFLLSSGLEVAVIASYERIWGVPSPDPLLQYRHKWRKKHSEKDRASFDTSVTLWRPVLPSAFQSTLVAPDKWFALSDVAKCGSDAPSSPILMVRDNQDGCVAPPIRFDCVDVSGKGLPKNSELDLELERKQIRSVWWPIAPPGYVALGCVAGTKYAPFEAPPLDSYRCVRADLVQPIESASCIWHTQNTSLWTVSTDYAQHVVPSAIHLNAPPDRVHVLQLSDDDRILCAPVTTATVLRLVDALLYAHSCLGSQQHMQMLVPELSSALFMLIKHAVGERRGSPVTVELVRTLTTLIRNRCPWNDKEGVLYVRSKVMFLYQDQEGSLMLSALLQALVELLIVVDSRHRAAKQTIFSKLPVYDIASTLPYTFDVPKQTALTPVHGQKVSVKTLPHHQFYFTFPSTSVSGDEDSKADVDAASPLFLSSRLDDAAPLRISMVGSSNSIATIVYYEVHVEEVKVGTRTPGFSFGFATNDFALDGVCVGVASKSYAFTPPTGKIQCGDPLVDVWSWPETSHAVARGDVFGCGLRLDSHEIFFTKNGRWLGTAFSSILGDTQLHPTVSVDTEATLVLSLAHPLEQNKLLFQLDTTDWDAPMHGFEWFDHLRQVYGIMDSLEDRTPLPDEFLLSADNFLSAISTDVCQSFASTHPYDLELQEQTIHIALATSMRIKLDPACETAGSHCLQIVQGSADESAESEVRTFTGSCGGQEITVDGNEFTWRFPVQSNFQCRIDRVRKGPYIKLDNRDTRLSLTRDKGWQTAIGVARFDSGIHTWEVKIALVTASSNIFLGIARKDVRFDSYLGKDNRGWGWIGNRALWHNGSKQRGTYGEKFKTGDIIRLTLDLKRGTLSYALNGKDLGVAFGPGGTGPKLEGTFYPGFALYNQRDVVELIGGHRLEDSGVDTTLTTAASSTSLSGDMIMDDAIYASDDDDIDLATEAVPNYRVELATVLSQMGFPMDWCVYALKHCDDDAEQAADFILGNMHAMEALVREEAEAYSRSLIAREDVSVMTPLDTDIEEVAPPPPPTVAPSLPDPLTTVDLSTPTANEKWGVAFTVVPEFSVVGRQLLALKYAEELKTLHKAQAVFDLEHDEAIVSIVNAFCEAKAEANVPCDPLRLRPEEFRPTDDDFSLYPCLNGLPLTALQSRFLILRNFNARLQHVLSLIDYSARESASRLTKSLRALRGCVFQTVKLNWWFGILKEQQTPAAARPEIEVDRHKASEATEKTSVVDAVYSQCFAQLHPLQGSLLRGHDRAFKCQFVGEFGDDFGGLYRECLAQMSTELQTSSFLPLLQPCPNEVNNAGEFRECFVPNIHLRNDPKLIQMAEFLGKLMGIAIRSKTPLDLNLPPAIWKYLVDQPVCRTDIESIHQGCFQVVDTINNITKHGITCNMFDDLIDASFTVLSSDKHEVELVPGGKQVRVTWDDKEEYAKAVEAYRLTEFKPVCQDIARGLATIVPLPTLALLTWRDLAILTCGKATVDIELLKRRTTYGDGCAATDPHIGFFWDVLREFTDVQKSAFLRFVWGRSRLPTHAADFTQDFKISGMPKAVGKADTYLPLAHTCFFSIDMPAYSSKAVMKEKLLYAITHCSSIDADNTTVAQRAGQGLNWTRAAGET</sequence>
<dbReference type="SMART" id="SM00612">
    <property type="entry name" value="Kelch"/>
    <property type="match status" value="2"/>
</dbReference>
<dbReference type="GO" id="GO:0004842">
    <property type="term" value="F:ubiquitin-protein transferase activity"/>
    <property type="evidence" value="ECO:0007669"/>
    <property type="project" value="InterPro"/>
</dbReference>
<dbReference type="PROSITE" id="PS50006">
    <property type="entry name" value="FHA_DOMAIN"/>
    <property type="match status" value="1"/>
</dbReference>
<dbReference type="PROSITE" id="PS50188">
    <property type="entry name" value="B302_SPRY"/>
    <property type="match status" value="4"/>
</dbReference>
<name>A0A6G0XRM3_9STRA</name>
<gene>
    <name evidence="10" type="ORF">Ae201684_002147</name>
</gene>
<dbReference type="Pfam" id="PF24681">
    <property type="entry name" value="Kelch_KLHDC2_KLHL20_DRC7"/>
    <property type="match status" value="1"/>
</dbReference>
<dbReference type="InterPro" id="IPR041969">
    <property type="entry name" value="VP13D_UBA"/>
</dbReference>
<dbReference type="SUPFAM" id="SSF46934">
    <property type="entry name" value="UBA-like"/>
    <property type="match status" value="1"/>
</dbReference>
<evidence type="ECO:0000256" key="2">
    <source>
        <dbReference type="ARBA" id="ARBA00022786"/>
    </source>
</evidence>
<dbReference type="SMART" id="SM00449">
    <property type="entry name" value="SPRY"/>
    <property type="match status" value="4"/>
</dbReference>
<feature type="repeat" description="RCC1" evidence="4">
    <location>
        <begin position="461"/>
        <end position="512"/>
    </location>
</feature>
<evidence type="ECO:0000259" key="7">
    <source>
        <dbReference type="PROSITE" id="PS50030"/>
    </source>
</evidence>
<organism evidence="10 11">
    <name type="scientific">Aphanomyces euteiches</name>
    <dbReference type="NCBI Taxonomy" id="100861"/>
    <lineage>
        <taxon>Eukaryota</taxon>
        <taxon>Sar</taxon>
        <taxon>Stramenopiles</taxon>
        <taxon>Oomycota</taxon>
        <taxon>Saprolegniomycetes</taxon>
        <taxon>Saprolegniales</taxon>
        <taxon>Verrucalvaceae</taxon>
        <taxon>Aphanomyces</taxon>
    </lineage>
</organism>
<feature type="repeat" description="RCC1" evidence="4">
    <location>
        <begin position="564"/>
        <end position="613"/>
    </location>
</feature>
<feature type="repeat" description="RCC1" evidence="4">
    <location>
        <begin position="408"/>
        <end position="460"/>
    </location>
</feature>
<dbReference type="SUPFAM" id="SSF56204">
    <property type="entry name" value="Hect, E3 ligase catalytic domain"/>
    <property type="match status" value="1"/>
</dbReference>
<dbReference type="InterPro" id="IPR009291">
    <property type="entry name" value="Vps62"/>
</dbReference>
<dbReference type="InterPro" id="IPR035983">
    <property type="entry name" value="Hect_E3_ubiquitin_ligase"/>
</dbReference>
<feature type="domain" description="B30.2/SPRY" evidence="8">
    <location>
        <begin position="5124"/>
        <end position="5330"/>
    </location>
</feature>
<dbReference type="Pfam" id="PF25390">
    <property type="entry name" value="WD40_RLD"/>
    <property type="match status" value="2"/>
</dbReference>
<accession>A0A6G0XRM3</accession>
<dbReference type="InterPro" id="IPR013320">
    <property type="entry name" value="ConA-like_dom_sf"/>
</dbReference>
<dbReference type="Gene3D" id="3.90.1750.10">
    <property type="entry name" value="Hect, E3 ligase catalytic domains"/>
    <property type="match status" value="1"/>
</dbReference>
<dbReference type="PROSITE" id="PS50030">
    <property type="entry name" value="UBA"/>
    <property type="match status" value="1"/>
</dbReference>
<feature type="repeat" description="RCC1" evidence="4">
    <location>
        <begin position="614"/>
        <end position="668"/>
    </location>
</feature>
<feature type="domain" description="B30.2/SPRY" evidence="8">
    <location>
        <begin position="639"/>
        <end position="845"/>
    </location>
</feature>
<dbReference type="InterPro" id="IPR011043">
    <property type="entry name" value="Gal_Oxase/kelch_b-propeller"/>
</dbReference>
<dbReference type="InterPro" id="IPR009091">
    <property type="entry name" value="RCC1/BLIP-II"/>
</dbReference>
<proteinExistence type="predicted"/>
<dbReference type="Pfam" id="PF01344">
    <property type="entry name" value="Kelch_1"/>
    <property type="match status" value="1"/>
</dbReference>
<feature type="domain" description="FHA" evidence="6">
    <location>
        <begin position="4076"/>
        <end position="4137"/>
    </location>
</feature>
<dbReference type="SUPFAM" id="SSF50965">
    <property type="entry name" value="Galactose oxidase, central domain"/>
    <property type="match status" value="1"/>
</dbReference>
<dbReference type="PROSITE" id="PS50237">
    <property type="entry name" value="HECT"/>
    <property type="match status" value="1"/>
</dbReference>
<dbReference type="Gene3D" id="1.10.8.10">
    <property type="entry name" value="DNA helicase RuvA subunit, C-terminal domain"/>
    <property type="match status" value="1"/>
</dbReference>
<feature type="repeat" description="RCC1" evidence="4">
    <location>
        <begin position="513"/>
        <end position="563"/>
    </location>
</feature>
<dbReference type="PROSITE" id="PS00626">
    <property type="entry name" value="RCC1_2"/>
    <property type="match status" value="1"/>
</dbReference>
<dbReference type="InterPro" id="IPR003877">
    <property type="entry name" value="SPRY_dom"/>
</dbReference>
<evidence type="ECO:0000256" key="3">
    <source>
        <dbReference type="PROSITE-ProRule" id="PRU00104"/>
    </source>
</evidence>
<evidence type="ECO:0000259" key="6">
    <source>
        <dbReference type="PROSITE" id="PS50006"/>
    </source>
</evidence>
<dbReference type="InterPro" id="IPR006652">
    <property type="entry name" value="Kelch_1"/>
</dbReference>
<evidence type="ECO:0000259" key="9">
    <source>
        <dbReference type="PROSITE" id="PS50237"/>
    </source>
</evidence>
<dbReference type="InterPro" id="IPR000408">
    <property type="entry name" value="Reg_chr_condens"/>
</dbReference>
<dbReference type="InterPro" id="IPR008984">
    <property type="entry name" value="SMAD_FHA_dom_sf"/>
</dbReference>
<evidence type="ECO:0000256" key="4">
    <source>
        <dbReference type="PROSITE-ProRule" id="PRU00235"/>
    </source>
</evidence>
<dbReference type="InterPro" id="IPR044736">
    <property type="entry name" value="Gid1/RanBPM/SPLA_SPRY"/>
</dbReference>
<feature type="repeat" description="RCC1" evidence="4">
    <location>
        <begin position="3228"/>
        <end position="3279"/>
    </location>
</feature>
<dbReference type="InterPro" id="IPR043136">
    <property type="entry name" value="B30.2/SPRY_sf"/>
</dbReference>
<feature type="repeat" description="RCC1" evidence="4">
    <location>
        <begin position="3123"/>
        <end position="3174"/>
    </location>
</feature>
<dbReference type="SUPFAM" id="SSF117281">
    <property type="entry name" value="Kelch motif"/>
    <property type="match status" value="1"/>
</dbReference>
<protein>
    <recommendedName>
        <fullName evidence="12">B30.2/SPRY domain-containing protein</fullName>
    </recommendedName>
</protein>
<dbReference type="Gene3D" id="2.120.10.80">
    <property type="entry name" value="Kelch-type beta propeller"/>
    <property type="match status" value="1"/>
</dbReference>
<dbReference type="InterPro" id="IPR000569">
    <property type="entry name" value="HECT_dom"/>
</dbReference>
<feature type="domain" description="B30.2/SPRY" evidence="8">
    <location>
        <begin position="2276"/>
        <end position="2473"/>
    </location>
</feature>
<dbReference type="Gene3D" id="2.130.10.30">
    <property type="entry name" value="Regulator of chromosome condensation 1/beta-lactamase-inhibitor protein II"/>
    <property type="match status" value="4"/>
</dbReference>
<dbReference type="SUPFAM" id="SSF49899">
    <property type="entry name" value="Concanavalin A-like lectins/glucanases"/>
    <property type="match status" value="4"/>
</dbReference>
<feature type="repeat" description="RCC1" evidence="4">
    <location>
        <begin position="353"/>
        <end position="407"/>
    </location>
</feature>
<dbReference type="Pfam" id="PF00632">
    <property type="entry name" value="HECT"/>
    <property type="match status" value="1"/>
</dbReference>
<dbReference type="InterPro" id="IPR009060">
    <property type="entry name" value="UBA-like_sf"/>
</dbReference>
<dbReference type="InterPro" id="IPR015915">
    <property type="entry name" value="Kelch-typ_b-propeller"/>
</dbReference>
<keyword evidence="2 3" id="KW-0833">Ubl conjugation pathway</keyword>
<feature type="region of interest" description="Disordered" evidence="5">
    <location>
        <begin position="4491"/>
        <end position="4535"/>
    </location>
</feature>
<feature type="active site" description="Glycyl thioester intermediate" evidence="3">
    <location>
        <position position="6307"/>
    </location>
</feature>
<dbReference type="PRINTS" id="PR00633">
    <property type="entry name" value="RCCNDNSATION"/>
</dbReference>
<dbReference type="PANTHER" id="PTHR22870:SF408">
    <property type="entry name" value="OS09G0560450 PROTEIN"/>
    <property type="match status" value="1"/>
</dbReference>